<name>A0ABZ0YT35_9GAMM</name>
<dbReference type="Pfam" id="PF01569">
    <property type="entry name" value="PAP2"/>
    <property type="match status" value="1"/>
</dbReference>
<dbReference type="Proteomes" id="UP001327459">
    <property type="component" value="Chromosome"/>
</dbReference>
<keyword evidence="4" id="KW-1185">Reference proteome</keyword>
<feature type="transmembrane region" description="Helical" evidence="1">
    <location>
        <begin position="101"/>
        <end position="126"/>
    </location>
</feature>
<feature type="transmembrane region" description="Helical" evidence="1">
    <location>
        <begin position="202"/>
        <end position="224"/>
    </location>
</feature>
<dbReference type="InterPro" id="IPR000326">
    <property type="entry name" value="PAP2/HPO"/>
</dbReference>
<keyword evidence="1" id="KW-0812">Transmembrane</keyword>
<keyword evidence="1" id="KW-0472">Membrane</keyword>
<proteinExistence type="predicted"/>
<feature type="transmembrane region" description="Helical" evidence="1">
    <location>
        <begin position="138"/>
        <end position="166"/>
    </location>
</feature>
<evidence type="ECO:0000259" key="2">
    <source>
        <dbReference type="SMART" id="SM00014"/>
    </source>
</evidence>
<gene>
    <name evidence="3" type="ORF">SR882_06010</name>
</gene>
<organism evidence="3 4">
    <name type="scientific">Guyparkeria halophila</name>
    <dbReference type="NCBI Taxonomy" id="47960"/>
    <lineage>
        <taxon>Bacteria</taxon>
        <taxon>Pseudomonadati</taxon>
        <taxon>Pseudomonadota</taxon>
        <taxon>Gammaproteobacteria</taxon>
        <taxon>Chromatiales</taxon>
        <taxon>Thioalkalibacteraceae</taxon>
        <taxon>Guyparkeria</taxon>
    </lineage>
</organism>
<dbReference type="RefSeq" id="WP_322520356.1">
    <property type="nucleotide sequence ID" value="NZ_CP140153.1"/>
</dbReference>
<reference evidence="3 4" key="1">
    <citation type="submission" date="2023-11" db="EMBL/GenBank/DDBJ databases">
        <title>MicrobeMod: A computational toolkit for identifying prokaryotic methylation and restriction-modification with nanopore sequencing.</title>
        <authorList>
            <person name="Crits-Christoph A."/>
            <person name="Kang S.C."/>
            <person name="Lee H."/>
            <person name="Ostrov N."/>
        </authorList>
    </citation>
    <scope>NUCLEOTIDE SEQUENCE [LARGE SCALE GENOMIC DNA]</scope>
    <source>
        <strain evidence="3 4">ATCC 49870</strain>
    </source>
</reference>
<evidence type="ECO:0000313" key="3">
    <source>
        <dbReference type="EMBL" id="WQH15325.1"/>
    </source>
</evidence>
<evidence type="ECO:0000313" key="4">
    <source>
        <dbReference type="Proteomes" id="UP001327459"/>
    </source>
</evidence>
<dbReference type="InterPro" id="IPR036938">
    <property type="entry name" value="PAP2/HPO_sf"/>
</dbReference>
<feature type="transmembrane region" description="Helical" evidence="1">
    <location>
        <begin position="71"/>
        <end position="94"/>
    </location>
</feature>
<dbReference type="Gene3D" id="1.20.144.10">
    <property type="entry name" value="Phosphatidic acid phosphatase type 2/haloperoxidase"/>
    <property type="match status" value="1"/>
</dbReference>
<sequence>MASDDRGGDRAAVSRDAWGRELIRRLTCCWLLKGLGTTVLMTLFFIAYFHLLNSPMDEPVVMPETWVDRRVLFEPMFFYLYASLWLYVSLVPALMPDRATLVRYGVAITGLCLAGLAVFLVFPTSIERDPGLWAGEPAFAWLAAVDSSGNAFPSLHVASALFSAFWMDRLIRAIGMPAVWRGLSALWALGIAYSTLAIGQHVFWDVVGGAILAAAFAWLSANWLSVRHPAGVRATHGMSLSPIDRSPEVDP</sequence>
<protein>
    <submittedName>
        <fullName evidence="3">Phosphatase PAP2 family protein</fullName>
    </submittedName>
</protein>
<feature type="transmembrane region" description="Helical" evidence="1">
    <location>
        <begin position="30"/>
        <end position="51"/>
    </location>
</feature>
<dbReference type="SMART" id="SM00014">
    <property type="entry name" value="acidPPc"/>
    <property type="match status" value="1"/>
</dbReference>
<evidence type="ECO:0000256" key="1">
    <source>
        <dbReference type="SAM" id="Phobius"/>
    </source>
</evidence>
<feature type="domain" description="Phosphatidic acid phosphatase type 2/haloperoxidase" evidence="2">
    <location>
        <begin position="101"/>
        <end position="221"/>
    </location>
</feature>
<dbReference type="EMBL" id="CP140153">
    <property type="protein sequence ID" value="WQH15325.1"/>
    <property type="molecule type" value="Genomic_DNA"/>
</dbReference>
<feature type="transmembrane region" description="Helical" evidence="1">
    <location>
        <begin position="178"/>
        <end position="196"/>
    </location>
</feature>
<keyword evidence="1" id="KW-1133">Transmembrane helix</keyword>
<dbReference type="SUPFAM" id="SSF48317">
    <property type="entry name" value="Acid phosphatase/Vanadium-dependent haloperoxidase"/>
    <property type="match status" value="1"/>
</dbReference>
<accession>A0ABZ0YT35</accession>